<dbReference type="Pfam" id="PF13761">
    <property type="entry name" value="DUF4166"/>
    <property type="match status" value="1"/>
</dbReference>
<name>A0ABM5LWS0_BACA1</name>
<dbReference type="InterPro" id="IPR025311">
    <property type="entry name" value="DUF4166"/>
</dbReference>
<feature type="domain" description="DUF4166" evidence="1">
    <location>
        <begin position="1"/>
        <end position="162"/>
    </location>
</feature>
<accession>A0ABM5LWS0</accession>
<keyword evidence="3" id="KW-1185">Reference proteome</keyword>
<evidence type="ECO:0000259" key="1">
    <source>
        <dbReference type="Pfam" id="PF13761"/>
    </source>
</evidence>
<sequence length="169" mass="19519">MSEISGGSFIARGLLKFGVLFRCFFSERGKDVPFIIENKTFSTEQHEVAVQWNRTFFFSGKNRFFDAVMIHDEKEKRILDYFGKPHLLLSVLSFEAEQNGALKITSGQQWFLIFGKKIPIPKWLRGKSTVYESYHDENACFTIEVNVENDILGTLFYYKGSFQEAGTVE</sequence>
<dbReference type="Proteomes" id="UP000006867">
    <property type="component" value="Chromosome"/>
</dbReference>
<evidence type="ECO:0000313" key="3">
    <source>
        <dbReference type="Proteomes" id="UP000006867"/>
    </source>
</evidence>
<reference evidence="2 3" key="1">
    <citation type="journal article" date="2011" name="Front. Microbiol.">
        <title>Genomic signatures of strain selection and enhancement in Bacillus atrophaeus var. globigii, a historical biowarfare simulant.</title>
        <authorList>
            <person name="Gibbons H.S."/>
            <person name="Broomall S.M."/>
            <person name="McNew L.A."/>
            <person name="Daligault H."/>
            <person name="Chapman C."/>
            <person name="Bruce D."/>
            <person name="Karavis M."/>
            <person name="Krepps M."/>
            <person name="McGregor P.A."/>
            <person name="Hong C."/>
            <person name="Park K.H."/>
            <person name="Akmal A."/>
            <person name="Feldman A."/>
            <person name="Lin J.S."/>
            <person name="Chang W.E."/>
            <person name="Higgs B.W."/>
            <person name="Demirev P."/>
            <person name="Lindquist J."/>
            <person name="Liem A."/>
            <person name="Fochler E."/>
            <person name="Read T.D."/>
            <person name="Tapia R."/>
            <person name="Johnson S."/>
            <person name="Bishop-Lilly K.A."/>
            <person name="Detter C."/>
            <person name="Han C."/>
            <person name="Sozhamannan S."/>
            <person name="Rosenzweig C.N."/>
            <person name="Skowronski E.W."/>
        </authorList>
    </citation>
    <scope>NUCLEOTIDE SEQUENCE [LARGE SCALE GENOMIC DNA]</scope>
    <source>
        <strain evidence="2 3">1942</strain>
    </source>
</reference>
<protein>
    <recommendedName>
        <fullName evidence="1">DUF4166 domain-containing protein</fullName>
    </recommendedName>
</protein>
<dbReference type="EMBL" id="CP002207">
    <property type="protein sequence ID" value="ADP32334.1"/>
    <property type="molecule type" value="Genomic_DNA"/>
</dbReference>
<evidence type="ECO:0000313" key="2">
    <source>
        <dbReference type="EMBL" id="ADP32334.1"/>
    </source>
</evidence>
<organism evidence="2 3">
    <name type="scientific">Bacillus atrophaeus (strain 1942)</name>
    <dbReference type="NCBI Taxonomy" id="720555"/>
    <lineage>
        <taxon>Bacteria</taxon>
        <taxon>Bacillati</taxon>
        <taxon>Bacillota</taxon>
        <taxon>Bacilli</taxon>
        <taxon>Bacillales</taxon>
        <taxon>Bacillaceae</taxon>
        <taxon>Bacillus</taxon>
    </lineage>
</organism>
<gene>
    <name evidence="2" type="ordered locus">BATR1942_06910</name>
</gene>
<proteinExistence type="predicted"/>